<evidence type="ECO:0000313" key="1">
    <source>
        <dbReference type="EMBL" id="KAH7833849.1"/>
    </source>
</evidence>
<comment type="caution">
    <text evidence="1">The sequence shown here is derived from an EMBL/GenBank/DDBJ whole genome shotgun (WGS) entry which is preliminary data.</text>
</comment>
<name>A0ACB7WZT5_9ERIC</name>
<reference evidence="1 2" key="1">
    <citation type="journal article" date="2021" name="Hortic Res">
        <title>High-quality reference genome and annotation aids understanding of berry development for evergreen blueberry (Vaccinium darrowii).</title>
        <authorList>
            <person name="Yu J."/>
            <person name="Hulse-Kemp A.M."/>
            <person name="Babiker E."/>
            <person name="Staton M."/>
        </authorList>
    </citation>
    <scope>NUCLEOTIDE SEQUENCE [LARGE SCALE GENOMIC DNA]</scope>
    <source>
        <strain evidence="2">cv. NJ 8807/NJ 8810</strain>
        <tissue evidence="1">Young leaf</tissue>
    </source>
</reference>
<accession>A0ACB7WZT5</accession>
<gene>
    <name evidence="1" type="ORF">Vadar_010413</name>
</gene>
<keyword evidence="2" id="KW-1185">Reference proteome</keyword>
<dbReference type="Proteomes" id="UP000828048">
    <property type="component" value="Chromosome 2"/>
</dbReference>
<proteinExistence type="predicted"/>
<dbReference type="EMBL" id="CM037152">
    <property type="protein sequence ID" value="KAH7833849.1"/>
    <property type="molecule type" value="Genomic_DNA"/>
</dbReference>
<evidence type="ECO:0000313" key="2">
    <source>
        <dbReference type="Proteomes" id="UP000828048"/>
    </source>
</evidence>
<organism evidence="1 2">
    <name type="scientific">Vaccinium darrowii</name>
    <dbReference type="NCBI Taxonomy" id="229202"/>
    <lineage>
        <taxon>Eukaryota</taxon>
        <taxon>Viridiplantae</taxon>
        <taxon>Streptophyta</taxon>
        <taxon>Embryophyta</taxon>
        <taxon>Tracheophyta</taxon>
        <taxon>Spermatophyta</taxon>
        <taxon>Magnoliopsida</taxon>
        <taxon>eudicotyledons</taxon>
        <taxon>Gunneridae</taxon>
        <taxon>Pentapetalae</taxon>
        <taxon>asterids</taxon>
        <taxon>Ericales</taxon>
        <taxon>Ericaceae</taxon>
        <taxon>Vaccinioideae</taxon>
        <taxon>Vaccinieae</taxon>
        <taxon>Vaccinium</taxon>
    </lineage>
</organism>
<protein>
    <submittedName>
        <fullName evidence="1">Uncharacterized protein</fullName>
    </submittedName>
</protein>
<sequence>MMMGKTMAFSHRKSLSSFRLLSLSILFLQISTSVSLSPSDNGDLQLPSTSSGERHSEEYCAMYDICGERSDGKVLNCPYGSPSVRPDELFSERIQSLCPTISGNVCCTEAQFETLHAQVQQAIPFLVGCPACLRNFLNLFCEMSCSPNQSLFINVTSSSKGSGNLTVDGIDFFVTDTFGEGLYNSCKDVKFGTMNTRALEFVGAGARTFREWFAFIGQQADLGLPGSPYAINFQSRPPESSRMELMNVSVYSCDDTSLGCSCGDCPASPVCSDLEPPSPHEKDPCSISIGSLKVKCIEFSLAIFYIVLVSALFGWALFRRTRERRMSSSSMTPLLNYADEAEINNGHALKDEMKVHERVPQVTNEVQPSLLQGYMTSFFRKYGTWVARHPSLVLCSSLAVVLILCLGLIRFEVETRPEKLWVGHGSRAAEEKHFFDSHLAPFYRIEQLIIATTPDPDHGKSSSIVTEDNIRLLFDIQEKVNGIRANYSGTLVSLTDICLKPLGEDCATQIVLQYFKMDPDNFDDYGGVAHAEYCFQHYTSSDTCMSAFKAPVDPSTVLGGFSGTNYSEASAFVVTYPINNAVDEVGNENGKAVAWEKAFVQLVKEELLPMVQSSNLSLAFSSESSIEEELKRESTADVVTILISYLVMFAYISVTLGDVSHLSTFYISTKVLLGLSGIVIVLLSVLGSVGFFSAIGVKSTLIIIEVIPFLVLAVGVDNMCILVHAVKRQPQELGLEGRISNALVEVGPSITLASLSEVLAFAVGGFISMPACRVFSMFAALAVLLDFLLQVTAFVALIVFDFLRAEDNRVDCFPCLKIPSSSVESSEGDQKMPGLVERYMEEVHARALGLWGVKVVVIAVFVGFALASVALCTRIEPGLEQQIALPRDSYLQGYFNNVSEYLRVGPPVYFVVKDYNYSSASRHTNQLCSISQCESNSLLNEISRASSIAESTYIAKPAASWLDDFLVWLSPEAFGCCRKFLDGSYCPPDDQPPCCSPDEGSCDLEGICKDCTTCFLRSDLDNGRPSTAQFREKLPWFLNALPSADCAKGGHGAYTSSVDLNGYESGVIRASEFRTYHTPLRKQSDFVNSLQAAREFSSRVSDSLKMQIFPYSVFYIFFEQYLNIWETAVIDIAIALGAVFVVCLVITSSLWSSAIIVLVLAMIVVDLMGVMAILGIQLNAVSVVNLIMSIGIAVEFCVHISHAFSVSIGDRSQRAKEALRTMGSSVFSGITLTKLVGVVVLCFAKSELFVVYYFQMYLALVIIGFLHGLVFLPVVLSMFGPPSIFVPIEKEPELETSTLSHLPN</sequence>